<dbReference type="GO" id="GO:0003677">
    <property type="term" value="F:DNA binding"/>
    <property type="evidence" value="ECO:0007669"/>
    <property type="project" value="InterPro"/>
</dbReference>
<organism evidence="7 8">
    <name type="scientific">Nonlabens tegetincola</name>
    <dbReference type="NCBI Taxonomy" id="323273"/>
    <lineage>
        <taxon>Bacteria</taxon>
        <taxon>Pseudomonadati</taxon>
        <taxon>Bacteroidota</taxon>
        <taxon>Flavobacteriia</taxon>
        <taxon>Flavobacteriales</taxon>
        <taxon>Flavobacteriaceae</taxon>
        <taxon>Nonlabens</taxon>
    </lineage>
</organism>
<evidence type="ECO:0000256" key="1">
    <source>
        <dbReference type="ARBA" id="ARBA00010641"/>
    </source>
</evidence>
<dbReference type="InterPro" id="IPR007627">
    <property type="entry name" value="RNA_pol_sigma70_r2"/>
</dbReference>
<dbReference type="GO" id="GO:0006352">
    <property type="term" value="P:DNA-templated transcription initiation"/>
    <property type="evidence" value="ECO:0007669"/>
    <property type="project" value="InterPro"/>
</dbReference>
<dbReference type="EMBL" id="BBML01000008">
    <property type="protein sequence ID" value="GAK97993.1"/>
    <property type="molecule type" value="Genomic_DNA"/>
</dbReference>
<name>A0A090Q8E8_9FLAO</name>
<dbReference type="Pfam" id="PF04542">
    <property type="entry name" value="Sigma70_r2"/>
    <property type="match status" value="1"/>
</dbReference>
<dbReference type="InterPro" id="IPR013325">
    <property type="entry name" value="RNA_pol_sigma_r2"/>
</dbReference>
<keyword evidence="3" id="KW-0731">Sigma factor</keyword>
<comment type="similarity">
    <text evidence="1">Belongs to the sigma-70 factor family. ECF subfamily.</text>
</comment>
<sequence length="188" mass="21895">MKVISLYTNEKKLIQKAAKNDRKAQKQIFDKHAPRMLSVCRQYISPVETAEEIMLNGFFKAFKNIKKYNHNGSFEGWLRRIMVNSCLDHLRKKNPFKFAAPIDEVKNETDDDGMDDCNLEMHVLQSVIDALPIGYKSVFLMYVVDGYKHHEIAEILDISVNTSKTQLRKAKLQLQQEINSLKRQQYEA</sequence>
<keyword evidence="8" id="KW-1185">Reference proteome</keyword>
<keyword evidence="4" id="KW-0804">Transcription</keyword>
<keyword evidence="2" id="KW-0805">Transcription regulation</keyword>
<evidence type="ECO:0000259" key="6">
    <source>
        <dbReference type="Pfam" id="PF08281"/>
    </source>
</evidence>
<dbReference type="PANTHER" id="PTHR43133:SF46">
    <property type="entry name" value="RNA POLYMERASE SIGMA-70 FACTOR ECF SUBFAMILY"/>
    <property type="match status" value="1"/>
</dbReference>
<dbReference type="Gene3D" id="1.10.1740.10">
    <property type="match status" value="1"/>
</dbReference>
<dbReference type="Proteomes" id="UP000029221">
    <property type="component" value="Unassembled WGS sequence"/>
</dbReference>
<evidence type="ECO:0000256" key="3">
    <source>
        <dbReference type="ARBA" id="ARBA00023082"/>
    </source>
</evidence>
<accession>A0A090Q8E8</accession>
<evidence type="ECO:0000313" key="7">
    <source>
        <dbReference type="EMBL" id="GAK97993.1"/>
    </source>
</evidence>
<protein>
    <submittedName>
        <fullName evidence="7">RNA polymerase sigma-70 factor</fullName>
    </submittedName>
</protein>
<evidence type="ECO:0000313" key="8">
    <source>
        <dbReference type="Proteomes" id="UP000029221"/>
    </source>
</evidence>
<dbReference type="GO" id="GO:0016987">
    <property type="term" value="F:sigma factor activity"/>
    <property type="evidence" value="ECO:0007669"/>
    <property type="project" value="UniProtKB-KW"/>
</dbReference>
<proteinExistence type="inferred from homology"/>
<dbReference type="InterPro" id="IPR039425">
    <property type="entry name" value="RNA_pol_sigma-70-like"/>
</dbReference>
<feature type="domain" description="RNA polymerase sigma-70 region 2" evidence="5">
    <location>
        <begin position="29"/>
        <end position="94"/>
    </location>
</feature>
<dbReference type="STRING" id="319236.BST91_00910"/>
<dbReference type="SUPFAM" id="SSF88946">
    <property type="entry name" value="Sigma2 domain of RNA polymerase sigma factors"/>
    <property type="match status" value="1"/>
</dbReference>
<dbReference type="CDD" id="cd06171">
    <property type="entry name" value="Sigma70_r4"/>
    <property type="match status" value="1"/>
</dbReference>
<dbReference type="InterPro" id="IPR014284">
    <property type="entry name" value="RNA_pol_sigma-70_dom"/>
</dbReference>
<dbReference type="SUPFAM" id="SSF88659">
    <property type="entry name" value="Sigma3 and sigma4 domains of RNA polymerase sigma factors"/>
    <property type="match status" value="1"/>
</dbReference>
<evidence type="ECO:0000259" key="5">
    <source>
        <dbReference type="Pfam" id="PF04542"/>
    </source>
</evidence>
<dbReference type="eggNOG" id="COG1595">
    <property type="taxonomic scope" value="Bacteria"/>
</dbReference>
<dbReference type="AlphaFoldDB" id="A0A090Q8E8"/>
<dbReference type="Gene3D" id="1.10.10.10">
    <property type="entry name" value="Winged helix-like DNA-binding domain superfamily/Winged helix DNA-binding domain"/>
    <property type="match status" value="1"/>
</dbReference>
<gene>
    <name evidence="7" type="ORF">JCM19294_1615</name>
</gene>
<dbReference type="InterPro" id="IPR013249">
    <property type="entry name" value="RNA_pol_sigma70_r4_t2"/>
</dbReference>
<dbReference type="RefSeq" id="WP_042279939.1">
    <property type="nucleotide sequence ID" value="NZ_BBML01000008.1"/>
</dbReference>
<dbReference type="Pfam" id="PF08281">
    <property type="entry name" value="Sigma70_r4_2"/>
    <property type="match status" value="1"/>
</dbReference>
<feature type="domain" description="RNA polymerase sigma factor 70 region 4 type 2" evidence="6">
    <location>
        <begin position="124"/>
        <end position="174"/>
    </location>
</feature>
<evidence type="ECO:0000256" key="4">
    <source>
        <dbReference type="ARBA" id="ARBA00023163"/>
    </source>
</evidence>
<comment type="caution">
    <text evidence="7">The sequence shown here is derived from an EMBL/GenBank/DDBJ whole genome shotgun (WGS) entry which is preliminary data.</text>
</comment>
<dbReference type="InterPro" id="IPR013324">
    <property type="entry name" value="RNA_pol_sigma_r3/r4-like"/>
</dbReference>
<dbReference type="NCBIfam" id="TIGR02937">
    <property type="entry name" value="sigma70-ECF"/>
    <property type="match status" value="1"/>
</dbReference>
<dbReference type="PANTHER" id="PTHR43133">
    <property type="entry name" value="RNA POLYMERASE ECF-TYPE SIGMA FACTO"/>
    <property type="match status" value="1"/>
</dbReference>
<reference evidence="7" key="1">
    <citation type="journal article" date="2014" name="Genome Announc.">
        <title>Draft Genome Sequences of Marine Flavobacterium Nonlabens Strains NR17, NR24, NR27, NR32, NR33, and Ara13.</title>
        <authorList>
            <person name="Nakanishi M."/>
            <person name="Meirelles P."/>
            <person name="Suzuki R."/>
            <person name="Takatani N."/>
            <person name="Mino S."/>
            <person name="Suda W."/>
            <person name="Oshima K."/>
            <person name="Hattori M."/>
            <person name="Ohkuma M."/>
            <person name="Hosokawa M."/>
            <person name="Miyashita K."/>
            <person name="Thompson F.L."/>
            <person name="Niwa A."/>
            <person name="Sawabe T."/>
            <person name="Sawabe T."/>
        </authorList>
    </citation>
    <scope>NUCLEOTIDE SEQUENCE [LARGE SCALE GENOMIC DNA]</scope>
    <source>
        <strain evidence="7">JCM 19294</strain>
    </source>
</reference>
<evidence type="ECO:0000256" key="2">
    <source>
        <dbReference type="ARBA" id="ARBA00023015"/>
    </source>
</evidence>
<dbReference type="InterPro" id="IPR036388">
    <property type="entry name" value="WH-like_DNA-bd_sf"/>
</dbReference>